<evidence type="ECO:0000259" key="1">
    <source>
        <dbReference type="SMART" id="SM00471"/>
    </source>
</evidence>
<dbReference type="SUPFAM" id="SSF109604">
    <property type="entry name" value="HD-domain/PDEase-like"/>
    <property type="match status" value="1"/>
</dbReference>
<dbReference type="InterPro" id="IPR003607">
    <property type="entry name" value="HD/PDEase_dom"/>
</dbReference>
<dbReference type="Pfam" id="PF01966">
    <property type="entry name" value="HD"/>
    <property type="match status" value="1"/>
</dbReference>
<keyword evidence="3" id="KW-1185">Reference proteome</keyword>
<gene>
    <name evidence="2" type="ORF">TorRG33x02_328960</name>
</gene>
<protein>
    <submittedName>
        <fullName evidence="2">Ribonuclease Y</fullName>
    </submittedName>
</protein>
<dbReference type="Gene3D" id="1.10.3210.10">
    <property type="entry name" value="Hypothetical protein af1432"/>
    <property type="match status" value="1"/>
</dbReference>
<dbReference type="CDD" id="cd00077">
    <property type="entry name" value="HDc"/>
    <property type="match status" value="1"/>
</dbReference>
<evidence type="ECO:0000313" key="2">
    <source>
        <dbReference type="EMBL" id="PON45362.1"/>
    </source>
</evidence>
<dbReference type="InterPro" id="IPR050135">
    <property type="entry name" value="dGTPase-like"/>
</dbReference>
<dbReference type="GO" id="GO:0006203">
    <property type="term" value="P:dGTP catabolic process"/>
    <property type="evidence" value="ECO:0007669"/>
    <property type="project" value="TreeGrafter"/>
</dbReference>
<accession>A0A2P5B993</accession>
<comment type="caution">
    <text evidence="2">The sequence shown here is derived from an EMBL/GenBank/DDBJ whole genome shotgun (WGS) entry which is preliminary data.</text>
</comment>
<dbReference type="STRING" id="63057.A0A2P5B993"/>
<organism evidence="2 3">
    <name type="scientific">Trema orientale</name>
    <name type="common">Charcoal tree</name>
    <name type="synonym">Celtis orientalis</name>
    <dbReference type="NCBI Taxonomy" id="63057"/>
    <lineage>
        <taxon>Eukaryota</taxon>
        <taxon>Viridiplantae</taxon>
        <taxon>Streptophyta</taxon>
        <taxon>Embryophyta</taxon>
        <taxon>Tracheophyta</taxon>
        <taxon>Spermatophyta</taxon>
        <taxon>Magnoliopsida</taxon>
        <taxon>eudicotyledons</taxon>
        <taxon>Gunneridae</taxon>
        <taxon>Pentapetalae</taxon>
        <taxon>rosids</taxon>
        <taxon>fabids</taxon>
        <taxon>Rosales</taxon>
        <taxon>Cannabaceae</taxon>
        <taxon>Trema</taxon>
    </lineage>
</organism>
<dbReference type="OrthoDB" id="9991235at2759"/>
<dbReference type="Proteomes" id="UP000237000">
    <property type="component" value="Unassembled WGS sequence"/>
</dbReference>
<evidence type="ECO:0000313" key="3">
    <source>
        <dbReference type="Proteomes" id="UP000237000"/>
    </source>
</evidence>
<dbReference type="GO" id="GO:0008832">
    <property type="term" value="F:dGTPase activity"/>
    <property type="evidence" value="ECO:0007669"/>
    <property type="project" value="TreeGrafter"/>
</dbReference>
<dbReference type="SMART" id="SM00471">
    <property type="entry name" value="HDc"/>
    <property type="match status" value="1"/>
</dbReference>
<sequence length="123" mass="13987">MSHMVYPGAVHSRFEHSLGVYWLAGEAVQKLKIYQGLELGIDNFDIQTVKLAGLLHDVGHGPFSHLFEREFLPQVIIGSNWSHEQMSVKMIDHIVDVHCIDIDREMIKRVKVTTCTSVSNVFI</sequence>
<dbReference type="AlphaFoldDB" id="A0A2P5B993"/>
<dbReference type="GO" id="GO:0005634">
    <property type="term" value="C:nucleus"/>
    <property type="evidence" value="ECO:0007669"/>
    <property type="project" value="TreeGrafter"/>
</dbReference>
<dbReference type="InParanoid" id="A0A2P5B993"/>
<dbReference type="PANTHER" id="PTHR11373:SF4">
    <property type="entry name" value="DEOXYNUCLEOSIDE TRIPHOSPHATE TRIPHOSPHOHYDROLASE SAMHD1"/>
    <property type="match status" value="1"/>
</dbReference>
<dbReference type="InterPro" id="IPR006674">
    <property type="entry name" value="HD_domain"/>
</dbReference>
<dbReference type="PANTHER" id="PTHR11373">
    <property type="entry name" value="DEOXYNUCLEOSIDE TRIPHOSPHATE TRIPHOSPHOHYDROLASE"/>
    <property type="match status" value="1"/>
</dbReference>
<dbReference type="EMBL" id="JXTC01000575">
    <property type="protein sequence ID" value="PON45362.1"/>
    <property type="molecule type" value="Genomic_DNA"/>
</dbReference>
<name>A0A2P5B993_TREOI</name>
<feature type="domain" description="HD/PDEase" evidence="1">
    <location>
        <begin position="9"/>
        <end position="110"/>
    </location>
</feature>
<reference evidence="3" key="1">
    <citation type="submission" date="2016-06" db="EMBL/GenBank/DDBJ databases">
        <title>Parallel loss of symbiosis genes in relatives of nitrogen-fixing non-legume Parasponia.</title>
        <authorList>
            <person name="Van Velzen R."/>
            <person name="Holmer R."/>
            <person name="Bu F."/>
            <person name="Rutten L."/>
            <person name="Van Zeijl A."/>
            <person name="Liu W."/>
            <person name="Santuari L."/>
            <person name="Cao Q."/>
            <person name="Sharma T."/>
            <person name="Shen D."/>
            <person name="Roswanjaya Y."/>
            <person name="Wardhani T."/>
            <person name="Kalhor M.S."/>
            <person name="Jansen J."/>
            <person name="Van den Hoogen J."/>
            <person name="Gungor B."/>
            <person name="Hartog M."/>
            <person name="Hontelez J."/>
            <person name="Verver J."/>
            <person name="Yang W.-C."/>
            <person name="Schijlen E."/>
            <person name="Repin R."/>
            <person name="Schilthuizen M."/>
            <person name="Schranz E."/>
            <person name="Heidstra R."/>
            <person name="Miyata K."/>
            <person name="Fedorova E."/>
            <person name="Kohlen W."/>
            <person name="Bisseling T."/>
            <person name="Smit S."/>
            <person name="Geurts R."/>
        </authorList>
    </citation>
    <scope>NUCLEOTIDE SEQUENCE [LARGE SCALE GENOMIC DNA]</scope>
    <source>
        <strain evidence="3">cv. RG33-2</strain>
    </source>
</reference>
<proteinExistence type="predicted"/>